<organism evidence="4 5">
    <name type="scientific">Metschnikowia pulcherrima</name>
    <dbReference type="NCBI Taxonomy" id="27326"/>
    <lineage>
        <taxon>Eukaryota</taxon>
        <taxon>Fungi</taxon>
        <taxon>Dikarya</taxon>
        <taxon>Ascomycota</taxon>
        <taxon>Saccharomycotina</taxon>
        <taxon>Pichiomycetes</taxon>
        <taxon>Metschnikowiaceae</taxon>
        <taxon>Metschnikowia</taxon>
    </lineage>
</organism>
<evidence type="ECO:0000259" key="3">
    <source>
        <dbReference type="Pfam" id="PF12550"/>
    </source>
</evidence>
<dbReference type="OrthoDB" id="10372612at2759"/>
<feature type="transmembrane region" description="Helical" evidence="2">
    <location>
        <begin position="322"/>
        <end position="341"/>
    </location>
</feature>
<protein>
    <recommendedName>
        <fullName evidence="3">Transcription activator GCR1-like domain-containing protein</fullName>
    </recommendedName>
</protein>
<keyword evidence="2" id="KW-0812">Transmembrane</keyword>
<dbReference type="EMBL" id="JACBPP010000001">
    <property type="protein sequence ID" value="KAF8005329.1"/>
    <property type="molecule type" value="Genomic_DNA"/>
</dbReference>
<dbReference type="InterPro" id="IPR022210">
    <property type="entry name" value="TF_GCR1-like"/>
</dbReference>
<dbReference type="Proteomes" id="UP000649328">
    <property type="component" value="Unassembled WGS sequence"/>
</dbReference>
<gene>
    <name evidence="4" type="ORF">HF325_000786</name>
</gene>
<dbReference type="Pfam" id="PF12550">
    <property type="entry name" value="GCR1_C"/>
    <property type="match status" value="1"/>
</dbReference>
<name>A0A8H7GZ99_9ASCO</name>
<dbReference type="AlphaFoldDB" id="A0A8H7GZ99"/>
<keyword evidence="2" id="KW-1133">Transmembrane helix</keyword>
<accession>A0A8H7GZ99</accession>
<comment type="caution">
    <text evidence="4">The sequence shown here is derived from an EMBL/GenBank/DDBJ whole genome shotgun (WGS) entry which is preliminary data.</text>
</comment>
<reference evidence="4" key="1">
    <citation type="submission" date="2020-10" db="EMBL/GenBank/DDBJ databases">
        <title>The Whole-Genome Sequence of Metschnikowia persimmonesis, a Novel Endophytic Yeast Species Isolated from Medicinal Plant Diospyros kaki Thumb.</title>
        <authorList>
            <person name="Rahmat E."/>
            <person name="Kang Y."/>
        </authorList>
    </citation>
    <scope>NUCLEOTIDE SEQUENCE</scope>
    <source>
        <strain evidence="4">KIOM G15050</strain>
    </source>
</reference>
<evidence type="ECO:0000256" key="2">
    <source>
        <dbReference type="SAM" id="Phobius"/>
    </source>
</evidence>
<evidence type="ECO:0000313" key="4">
    <source>
        <dbReference type="EMBL" id="KAF8005329.1"/>
    </source>
</evidence>
<keyword evidence="2" id="KW-0472">Membrane</keyword>
<feature type="coiled-coil region" evidence="1">
    <location>
        <begin position="36"/>
        <end position="63"/>
    </location>
</feature>
<keyword evidence="1" id="KW-0175">Coiled coil</keyword>
<proteinExistence type="predicted"/>
<keyword evidence="5" id="KW-1185">Reference proteome</keyword>
<feature type="domain" description="Transcription activator GCR1-like" evidence="3">
    <location>
        <begin position="192"/>
        <end position="268"/>
    </location>
</feature>
<evidence type="ECO:0000256" key="1">
    <source>
        <dbReference type="SAM" id="Coils"/>
    </source>
</evidence>
<sequence length="344" mass="38428">MSAFDHIRDEPNVIDVICPAFVAKLETLQCGIDLANTNLAKKMESLEREVRSCKEDLLEREEKASRLVQAVMKEQIAAAFNANLLAMDSRFQTFDSRLETIDSRFEAMANDMDCLKTMMRASLAQGSVPVPPGTVAAASSTTSAPAQVPVPVPEVAENTAATEKAAAAEESNKIRQNAKRVTQVNKDYPGWQLKKNTTTVHQLLEEWYKSVGSVPLVVDRNRMAGARWRLSISFYKRRLAIIKFIDEVIEQSDYPGIESHHVAAVLEKYMTMTNLQLNGLGARLQTRKAVNGVVPSHTVRKFVMDELDAKSRVESGTARVSIIWIFFNLYIVALISIYFVVKMD</sequence>
<evidence type="ECO:0000313" key="5">
    <source>
        <dbReference type="Proteomes" id="UP000649328"/>
    </source>
</evidence>